<proteinExistence type="predicted"/>
<name>A0A5E5ABF3_9BURK</name>
<organism evidence="1 2">
    <name type="scientific">Pandoraea anapnoica</name>
    <dbReference type="NCBI Taxonomy" id="2508301"/>
    <lineage>
        <taxon>Bacteria</taxon>
        <taxon>Pseudomonadati</taxon>
        <taxon>Pseudomonadota</taxon>
        <taxon>Betaproteobacteria</taxon>
        <taxon>Burkholderiales</taxon>
        <taxon>Burkholderiaceae</taxon>
        <taxon>Pandoraea</taxon>
    </lineage>
</organism>
<accession>A0A5E5ABF3</accession>
<reference evidence="1 2" key="1">
    <citation type="submission" date="2019-08" db="EMBL/GenBank/DDBJ databases">
        <authorList>
            <person name="Peeters C."/>
        </authorList>
    </citation>
    <scope>NUCLEOTIDE SEQUENCE [LARGE SCALE GENOMIC DNA]</scope>
    <source>
        <strain evidence="1 2">LMG 31117</strain>
    </source>
</reference>
<protein>
    <submittedName>
        <fullName evidence="1">Uncharacterized protein</fullName>
    </submittedName>
</protein>
<dbReference type="EMBL" id="CABPSP010000010">
    <property type="protein sequence ID" value="VVE69440.1"/>
    <property type="molecule type" value="Genomic_DNA"/>
</dbReference>
<sequence>MIGKQKNQGKYGGLCCDSMQCKVIVLIDSDLPN</sequence>
<evidence type="ECO:0000313" key="2">
    <source>
        <dbReference type="Proteomes" id="UP000383122"/>
    </source>
</evidence>
<dbReference type="AlphaFoldDB" id="A0A5E5ABF3"/>
<gene>
    <name evidence="1" type="ORF">PAN31117_03324</name>
</gene>
<dbReference type="Proteomes" id="UP000383122">
    <property type="component" value="Unassembled WGS sequence"/>
</dbReference>
<keyword evidence="2" id="KW-1185">Reference proteome</keyword>
<evidence type="ECO:0000313" key="1">
    <source>
        <dbReference type="EMBL" id="VVE69440.1"/>
    </source>
</evidence>